<keyword evidence="3" id="KW-1133">Transmembrane helix</keyword>
<dbReference type="PANTHER" id="PTHR20963">
    <property type="entry name" value="MULTIPLE INOSITOL POLYPHOSPHATE PHOSPHATASE-RELATED"/>
    <property type="match status" value="1"/>
</dbReference>
<protein>
    <recommendedName>
        <fullName evidence="6">Phytase</fullName>
    </recommendedName>
</protein>
<dbReference type="GO" id="GO:0008270">
    <property type="term" value="F:zinc ion binding"/>
    <property type="evidence" value="ECO:0007669"/>
    <property type="project" value="InterPro"/>
</dbReference>
<dbReference type="Proteomes" id="UP000777482">
    <property type="component" value="Unassembled WGS sequence"/>
</dbReference>
<dbReference type="InterPro" id="IPR033379">
    <property type="entry name" value="Acid_Pase_AS"/>
</dbReference>
<evidence type="ECO:0000313" key="5">
    <source>
        <dbReference type="Proteomes" id="UP000777482"/>
    </source>
</evidence>
<proteinExistence type="predicted"/>
<evidence type="ECO:0000256" key="1">
    <source>
        <dbReference type="ARBA" id="ARBA00022801"/>
    </source>
</evidence>
<dbReference type="GO" id="GO:0003993">
    <property type="term" value="F:acid phosphatase activity"/>
    <property type="evidence" value="ECO:0007669"/>
    <property type="project" value="TreeGrafter"/>
</dbReference>
<dbReference type="AlphaFoldDB" id="A0A9P6WAH9"/>
<evidence type="ECO:0008006" key="6">
    <source>
        <dbReference type="Google" id="ProtNLM"/>
    </source>
</evidence>
<dbReference type="InterPro" id="IPR029033">
    <property type="entry name" value="His_PPase_superfam"/>
</dbReference>
<evidence type="ECO:0000256" key="3">
    <source>
        <dbReference type="SAM" id="Phobius"/>
    </source>
</evidence>
<feature type="compositionally biased region" description="Basic and acidic residues" evidence="2">
    <location>
        <begin position="8"/>
        <end position="21"/>
    </location>
</feature>
<feature type="region of interest" description="Disordered" evidence="2">
    <location>
        <begin position="129"/>
        <end position="150"/>
    </location>
</feature>
<name>A0A9P6WAH9_RHOMI</name>
<dbReference type="Gene3D" id="3.40.50.1240">
    <property type="entry name" value="Phosphoglycerate mutase-like"/>
    <property type="match status" value="1"/>
</dbReference>
<dbReference type="InterPro" id="IPR000560">
    <property type="entry name" value="His_Pase_clade-2"/>
</dbReference>
<dbReference type="EMBL" id="PUHQ01000003">
    <property type="protein sequence ID" value="KAG0666841.1"/>
    <property type="molecule type" value="Genomic_DNA"/>
</dbReference>
<dbReference type="PANTHER" id="PTHR20963:SF42">
    <property type="entry name" value="PHOSPHOGLYCERATE MUTASE-LIKE PROTEIN"/>
    <property type="match status" value="1"/>
</dbReference>
<dbReference type="PROSITE" id="PS00616">
    <property type="entry name" value="HIS_ACID_PHOSPHAT_1"/>
    <property type="match status" value="1"/>
</dbReference>
<dbReference type="Pfam" id="PF00328">
    <property type="entry name" value="His_Phos_2"/>
    <property type="match status" value="1"/>
</dbReference>
<sequence>MAVGFVVCDRRNTEEMPRRSGDAAALDTDYSEVDATSPLLPHPATQSAAPSGARRHRQPRRPNNDDDDDEADVEQQQQQPLSGDESLDDGETAYARLRWAVASLIIASFIAVVLWLALGGGSSARDRCRNRDPGFPGQDQVGYAGPTPTGTEAMAAATSYPSYYDTSPIAPPADLDSKQFNILHHLGNLSPWRTVNFGLKGTAQVPEGCTVQQVQLLHRHGARYPTTGTGVSRFAEEVVGANGFKASGNLTFLNGWENPLGLEILTPFGRQQLFNLGASFRAKYGGLLKEGQRPVFRTESQDRMVKSALNFAAGFFGIPFEDQYHQLITVEAPRFNNTLAPYMTCPNAGDGRLTDGHTQKRKWVERYLDAALPRVQAQIEGVTLTHEHLFDMQLLCAYELVSLGGSAFCSIFTEEEWRGFEYAHDIEFFDSYSFGQPAQAAMGKGWAQEWLARTLQQPLSDFNTTTNSTLHTETYFPLDQNLYVDATHDTVISAVIVALGFQSLTRSAPLPDDHIPKDLSYVAAATTPFGANLHSQVLHCPTTSLAKSGTSASNRYVRWILNDGLLPLDHINGCATNEDGLCSLEAYTTWLRNDLQSIDWEQDCYGDYPKPRHPITDGRPPRML</sequence>
<dbReference type="CDD" id="cd07061">
    <property type="entry name" value="HP_HAP_like"/>
    <property type="match status" value="1"/>
</dbReference>
<organism evidence="4 5">
    <name type="scientific">Rhodotorula mucilaginosa</name>
    <name type="common">Yeast</name>
    <name type="synonym">Rhodotorula rubra</name>
    <dbReference type="NCBI Taxonomy" id="5537"/>
    <lineage>
        <taxon>Eukaryota</taxon>
        <taxon>Fungi</taxon>
        <taxon>Dikarya</taxon>
        <taxon>Basidiomycota</taxon>
        <taxon>Pucciniomycotina</taxon>
        <taxon>Microbotryomycetes</taxon>
        <taxon>Sporidiobolales</taxon>
        <taxon>Sporidiobolaceae</taxon>
        <taxon>Rhodotorula</taxon>
    </lineage>
</organism>
<dbReference type="OrthoDB" id="6509975at2759"/>
<keyword evidence="3" id="KW-0472">Membrane</keyword>
<evidence type="ECO:0000313" key="4">
    <source>
        <dbReference type="EMBL" id="KAG0666841.1"/>
    </source>
</evidence>
<dbReference type="PROSITE" id="PS01322">
    <property type="entry name" value="PHOSPHOTRIESTERASE_1"/>
    <property type="match status" value="1"/>
</dbReference>
<keyword evidence="5" id="KW-1185">Reference proteome</keyword>
<gene>
    <name evidence="4" type="ORF">C6P46_003551</name>
</gene>
<reference evidence="4 5" key="1">
    <citation type="submission" date="2020-11" db="EMBL/GenBank/DDBJ databases">
        <title>Kefir isolates.</title>
        <authorList>
            <person name="Marcisauskas S."/>
            <person name="Kim Y."/>
            <person name="Blasche S."/>
        </authorList>
    </citation>
    <scope>NUCLEOTIDE SEQUENCE [LARGE SCALE GENOMIC DNA]</scope>
    <source>
        <strain evidence="4 5">KR</strain>
    </source>
</reference>
<dbReference type="InterPro" id="IPR017947">
    <property type="entry name" value="AryldialkylPase_Zn-BS"/>
</dbReference>
<feature type="transmembrane region" description="Helical" evidence="3">
    <location>
        <begin position="99"/>
        <end position="118"/>
    </location>
</feature>
<comment type="caution">
    <text evidence="4">The sequence shown here is derived from an EMBL/GenBank/DDBJ whole genome shotgun (WGS) entry which is preliminary data.</text>
</comment>
<feature type="region of interest" description="Disordered" evidence="2">
    <location>
        <begin position="1"/>
        <end position="88"/>
    </location>
</feature>
<accession>A0A9P6WAH9</accession>
<keyword evidence="1" id="KW-0378">Hydrolase</keyword>
<keyword evidence="3" id="KW-0812">Transmembrane</keyword>
<evidence type="ECO:0000256" key="2">
    <source>
        <dbReference type="SAM" id="MobiDB-lite"/>
    </source>
</evidence>
<dbReference type="SUPFAM" id="SSF53254">
    <property type="entry name" value="Phosphoglycerate mutase-like"/>
    <property type="match status" value="1"/>
</dbReference>